<keyword evidence="7" id="KW-1185">Reference proteome</keyword>
<organism evidence="6 7">
    <name type="scientific">Thermasporomyces composti</name>
    <dbReference type="NCBI Taxonomy" id="696763"/>
    <lineage>
        <taxon>Bacteria</taxon>
        <taxon>Bacillati</taxon>
        <taxon>Actinomycetota</taxon>
        <taxon>Actinomycetes</taxon>
        <taxon>Propionibacteriales</taxon>
        <taxon>Nocardioidaceae</taxon>
        <taxon>Thermasporomyces</taxon>
    </lineage>
</organism>
<keyword evidence="3" id="KW-0804">Transcription</keyword>
<evidence type="ECO:0000259" key="5">
    <source>
        <dbReference type="PROSITE" id="PS50932"/>
    </source>
</evidence>
<feature type="domain" description="HTH lacI-type" evidence="5">
    <location>
        <begin position="10"/>
        <end position="64"/>
    </location>
</feature>
<evidence type="ECO:0000256" key="4">
    <source>
        <dbReference type="SAM" id="MobiDB-lite"/>
    </source>
</evidence>
<dbReference type="SUPFAM" id="SSF47413">
    <property type="entry name" value="lambda repressor-like DNA-binding domains"/>
    <property type="match status" value="1"/>
</dbReference>
<dbReference type="InterPro" id="IPR046335">
    <property type="entry name" value="LacI/GalR-like_sensor"/>
</dbReference>
<gene>
    <name evidence="6" type="ORF">DFJ64_2370</name>
</gene>
<dbReference type="EMBL" id="QTUC01000001">
    <property type="protein sequence ID" value="REF36934.1"/>
    <property type="molecule type" value="Genomic_DNA"/>
</dbReference>
<accession>A0A3D9VFK7</accession>
<dbReference type="CDD" id="cd06267">
    <property type="entry name" value="PBP1_LacI_sugar_binding-like"/>
    <property type="match status" value="1"/>
</dbReference>
<dbReference type="Gene3D" id="3.40.50.2300">
    <property type="match status" value="2"/>
</dbReference>
<dbReference type="PROSITE" id="PS50932">
    <property type="entry name" value="HTH_LACI_2"/>
    <property type="match status" value="1"/>
</dbReference>
<dbReference type="PANTHER" id="PTHR30146">
    <property type="entry name" value="LACI-RELATED TRANSCRIPTIONAL REPRESSOR"/>
    <property type="match status" value="1"/>
</dbReference>
<dbReference type="RefSeq" id="WP_115850483.1">
    <property type="nucleotide sequence ID" value="NZ_QTUC01000001.1"/>
</dbReference>
<dbReference type="OrthoDB" id="3324394at2"/>
<proteinExistence type="predicted"/>
<dbReference type="GO" id="GO:0003700">
    <property type="term" value="F:DNA-binding transcription factor activity"/>
    <property type="evidence" value="ECO:0007669"/>
    <property type="project" value="TreeGrafter"/>
</dbReference>
<sequence>MERTRAGGRPTIADVARLAGVSVSLVSLALNNREGVSPTTKARILAVADQVGYHADPQARALRRGSSEALGLVVRNLSNPYFLDVITGAQEAAARHGRTVLVADADYSPKREQDHLRRLAAQRVEGLAIAPVGTGRSVRLWRELRPGSPVVVLNATARAADAVARVGPDNQRAVELAVRHLAELGHEEIAFLTAPRRVMADHDRLIAFYAECAALGIKPRPVETPLNLVAVHRRVLALLDERPPTAIITNSDYTAHAVYKAARDRGLRVGRDLSVVGHDDLPTSELLDRPLTSVRVDARAIGRALVRALLNHETATDHREPVELIVRESTCPPRGRRRSRRAARGRGPLPFRTASNRSTRNRA</sequence>
<dbReference type="PANTHER" id="PTHR30146:SF138">
    <property type="entry name" value="TRANSCRIPTIONAL REGULATORY PROTEIN"/>
    <property type="match status" value="1"/>
</dbReference>
<dbReference type="GO" id="GO:0000976">
    <property type="term" value="F:transcription cis-regulatory region binding"/>
    <property type="evidence" value="ECO:0007669"/>
    <property type="project" value="TreeGrafter"/>
</dbReference>
<dbReference type="Gene3D" id="1.10.260.40">
    <property type="entry name" value="lambda repressor-like DNA-binding domains"/>
    <property type="match status" value="1"/>
</dbReference>
<evidence type="ECO:0000313" key="7">
    <source>
        <dbReference type="Proteomes" id="UP000256485"/>
    </source>
</evidence>
<dbReference type="InterPro" id="IPR000843">
    <property type="entry name" value="HTH_LacI"/>
</dbReference>
<dbReference type="SUPFAM" id="SSF53822">
    <property type="entry name" value="Periplasmic binding protein-like I"/>
    <property type="match status" value="1"/>
</dbReference>
<protein>
    <submittedName>
        <fullName evidence="6">LacI family transcriptional regulator</fullName>
    </submittedName>
</protein>
<feature type="compositionally biased region" description="Polar residues" evidence="4">
    <location>
        <begin position="353"/>
        <end position="363"/>
    </location>
</feature>
<dbReference type="AlphaFoldDB" id="A0A3D9VFK7"/>
<dbReference type="Proteomes" id="UP000256485">
    <property type="component" value="Unassembled WGS sequence"/>
</dbReference>
<feature type="region of interest" description="Disordered" evidence="4">
    <location>
        <begin position="328"/>
        <end position="363"/>
    </location>
</feature>
<keyword evidence="1" id="KW-0805">Transcription regulation</keyword>
<evidence type="ECO:0000256" key="1">
    <source>
        <dbReference type="ARBA" id="ARBA00023015"/>
    </source>
</evidence>
<evidence type="ECO:0000256" key="2">
    <source>
        <dbReference type="ARBA" id="ARBA00023125"/>
    </source>
</evidence>
<dbReference type="InterPro" id="IPR010982">
    <property type="entry name" value="Lambda_DNA-bd_dom_sf"/>
</dbReference>
<dbReference type="CDD" id="cd01392">
    <property type="entry name" value="HTH_LacI"/>
    <property type="match status" value="1"/>
</dbReference>
<dbReference type="SMART" id="SM00354">
    <property type="entry name" value="HTH_LACI"/>
    <property type="match status" value="1"/>
</dbReference>
<evidence type="ECO:0000256" key="3">
    <source>
        <dbReference type="ARBA" id="ARBA00023163"/>
    </source>
</evidence>
<keyword evidence="2" id="KW-0238">DNA-binding</keyword>
<dbReference type="Pfam" id="PF13377">
    <property type="entry name" value="Peripla_BP_3"/>
    <property type="match status" value="1"/>
</dbReference>
<dbReference type="InterPro" id="IPR028082">
    <property type="entry name" value="Peripla_BP_I"/>
</dbReference>
<dbReference type="Pfam" id="PF00356">
    <property type="entry name" value="LacI"/>
    <property type="match status" value="1"/>
</dbReference>
<evidence type="ECO:0000313" key="6">
    <source>
        <dbReference type="EMBL" id="REF36934.1"/>
    </source>
</evidence>
<comment type="caution">
    <text evidence="6">The sequence shown here is derived from an EMBL/GenBank/DDBJ whole genome shotgun (WGS) entry which is preliminary data.</text>
</comment>
<name>A0A3D9VFK7_THECX</name>
<reference evidence="6 7" key="1">
    <citation type="submission" date="2018-08" db="EMBL/GenBank/DDBJ databases">
        <title>Sequencing the genomes of 1000 actinobacteria strains.</title>
        <authorList>
            <person name="Klenk H.-P."/>
        </authorList>
    </citation>
    <scope>NUCLEOTIDE SEQUENCE [LARGE SCALE GENOMIC DNA]</scope>
    <source>
        <strain evidence="6 7">DSM 22891</strain>
    </source>
</reference>
<feature type="compositionally biased region" description="Basic residues" evidence="4">
    <location>
        <begin position="334"/>
        <end position="344"/>
    </location>
</feature>